<dbReference type="Proteomes" id="UP000076927">
    <property type="component" value="Chromosome"/>
</dbReference>
<dbReference type="PANTHER" id="PTHR48090">
    <property type="entry name" value="UNDECAPRENYL-PHOSPHATE 4-DEOXY-4-FORMAMIDO-L-ARABINOSE TRANSFERASE-RELATED"/>
    <property type="match status" value="1"/>
</dbReference>
<dbReference type="Pfam" id="PF00535">
    <property type="entry name" value="Glycos_transf_2"/>
    <property type="match status" value="1"/>
</dbReference>
<dbReference type="AlphaFoldDB" id="A0A172TGD6"/>
<dbReference type="InterPro" id="IPR050256">
    <property type="entry name" value="Glycosyltransferase_2"/>
</dbReference>
<dbReference type="OrthoDB" id="2902148at2"/>
<dbReference type="Gene3D" id="3.90.550.10">
    <property type="entry name" value="Spore Coat Polysaccharide Biosynthesis Protein SpsA, Chain A"/>
    <property type="match status" value="1"/>
</dbReference>
<evidence type="ECO:0000313" key="3">
    <source>
        <dbReference type="Proteomes" id="UP000076927"/>
    </source>
</evidence>
<sequence length="266" mass="29437">MHHRHKAVRKSNRQRRSFTFVNSLSPKVSVIIPVMNEIKTISRIITQAARVHPETEIIVVANGSKDGTRELAVRMGAKVISFDEPLGHDVGRGVGAQAARGDILLFIDGDIVIPAKDLIPLVRAVEQGVDVALNQYLGYTKRKIVHPVVLAKHAMSAALNRPDLKGASLTTIPHALSRRALESIGCENLAVPPLALSMAIHNGLYVSAVHRIDVGRKNPRRRKAFAVDPLQHLIMGDHLEAIHWYIRMTDPRGNRPDLNRQRTVGR</sequence>
<accession>A0A172TGD6</accession>
<dbReference type="PATRIC" id="fig|1178515.4.peg.1432"/>
<feature type="domain" description="Glycosyltransferase 2-like" evidence="1">
    <location>
        <begin position="29"/>
        <end position="137"/>
    </location>
</feature>
<proteinExistence type="predicted"/>
<name>A0A172TGD6_9BACL</name>
<dbReference type="EMBL" id="CP011388">
    <property type="protein sequence ID" value="ANE46101.1"/>
    <property type="molecule type" value="Genomic_DNA"/>
</dbReference>
<organism evidence="2 3">
    <name type="scientific">Paenibacillus swuensis</name>
    <dbReference type="NCBI Taxonomy" id="1178515"/>
    <lineage>
        <taxon>Bacteria</taxon>
        <taxon>Bacillati</taxon>
        <taxon>Bacillota</taxon>
        <taxon>Bacilli</taxon>
        <taxon>Bacillales</taxon>
        <taxon>Paenibacillaceae</taxon>
        <taxon>Paenibacillus</taxon>
    </lineage>
</organism>
<dbReference type="InterPro" id="IPR029044">
    <property type="entry name" value="Nucleotide-diphossugar_trans"/>
</dbReference>
<dbReference type="STRING" id="1178515.SY83_07180"/>
<keyword evidence="3" id="KW-1185">Reference proteome</keyword>
<dbReference type="GO" id="GO:0016740">
    <property type="term" value="F:transferase activity"/>
    <property type="evidence" value="ECO:0007669"/>
    <property type="project" value="UniProtKB-KW"/>
</dbReference>
<dbReference type="RefSeq" id="WP_068605527.1">
    <property type="nucleotide sequence ID" value="NZ_CP011388.1"/>
</dbReference>
<evidence type="ECO:0000313" key="2">
    <source>
        <dbReference type="EMBL" id="ANE46101.1"/>
    </source>
</evidence>
<dbReference type="InterPro" id="IPR001173">
    <property type="entry name" value="Glyco_trans_2-like"/>
</dbReference>
<protein>
    <submittedName>
        <fullName evidence="2">Glycosyl transferase family 2</fullName>
    </submittedName>
</protein>
<reference evidence="2 3" key="1">
    <citation type="submission" date="2015-01" db="EMBL/GenBank/DDBJ databases">
        <title>Paenibacillus swuensis/DY6/whole genome sequencing.</title>
        <authorList>
            <person name="Kim M.K."/>
            <person name="Srinivasan S."/>
            <person name="Lee J.-J."/>
        </authorList>
    </citation>
    <scope>NUCLEOTIDE SEQUENCE [LARGE SCALE GENOMIC DNA]</scope>
    <source>
        <strain evidence="2 3">DY6</strain>
    </source>
</reference>
<evidence type="ECO:0000259" key="1">
    <source>
        <dbReference type="Pfam" id="PF00535"/>
    </source>
</evidence>
<dbReference type="PANTHER" id="PTHR48090:SF7">
    <property type="entry name" value="RFBJ PROTEIN"/>
    <property type="match status" value="1"/>
</dbReference>
<dbReference type="SUPFAM" id="SSF53448">
    <property type="entry name" value="Nucleotide-diphospho-sugar transferases"/>
    <property type="match status" value="1"/>
</dbReference>
<dbReference type="KEGG" id="pswu:SY83_07180"/>
<gene>
    <name evidence="2" type="ORF">SY83_07180</name>
</gene>
<keyword evidence="2" id="KW-0808">Transferase</keyword>